<evidence type="ECO:0000313" key="2">
    <source>
        <dbReference type="EMBL" id="KAF1989976.1"/>
    </source>
</evidence>
<organism evidence="2 3">
    <name type="scientific">Aulographum hederae CBS 113979</name>
    <dbReference type="NCBI Taxonomy" id="1176131"/>
    <lineage>
        <taxon>Eukaryota</taxon>
        <taxon>Fungi</taxon>
        <taxon>Dikarya</taxon>
        <taxon>Ascomycota</taxon>
        <taxon>Pezizomycotina</taxon>
        <taxon>Dothideomycetes</taxon>
        <taxon>Pleosporomycetidae</taxon>
        <taxon>Aulographales</taxon>
        <taxon>Aulographaceae</taxon>
    </lineage>
</organism>
<feature type="compositionally biased region" description="Polar residues" evidence="1">
    <location>
        <begin position="12"/>
        <end position="21"/>
    </location>
</feature>
<dbReference type="EMBL" id="ML977143">
    <property type="protein sequence ID" value="KAF1989976.1"/>
    <property type="molecule type" value="Genomic_DNA"/>
</dbReference>
<evidence type="ECO:0000313" key="3">
    <source>
        <dbReference type="Proteomes" id="UP000800041"/>
    </source>
</evidence>
<keyword evidence="3" id="KW-1185">Reference proteome</keyword>
<evidence type="ECO:0000256" key="1">
    <source>
        <dbReference type="SAM" id="MobiDB-lite"/>
    </source>
</evidence>
<gene>
    <name evidence="2" type="ORF">K402DRAFT_401469</name>
</gene>
<name>A0A6G1H9S4_9PEZI</name>
<dbReference type="AlphaFoldDB" id="A0A6G1H9S4"/>
<protein>
    <submittedName>
        <fullName evidence="2">Uncharacterized protein</fullName>
    </submittedName>
</protein>
<feature type="compositionally biased region" description="Basic and acidic residues" evidence="1">
    <location>
        <begin position="1"/>
        <end position="11"/>
    </location>
</feature>
<proteinExistence type="predicted"/>
<feature type="region of interest" description="Disordered" evidence="1">
    <location>
        <begin position="233"/>
        <end position="321"/>
    </location>
</feature>
<feature type="region of interest" description="Disordered" evidence="1">
    <location>
        <begin position="1"/>
        <end position="21"/>
    </location>
</feature>
<feature type="compositionally biased region" description="Basic and acidic residues" evidence="1">
    <location>
        <begin position="244"/>
        <end position="253"/>
    </location>
</feature>
<feature type="compositionally biased region" description="Basic and acidic residues" evidence="1">
    <location>
        <begin position="259"/>
        <end position="268"/>
    </location>
</feature>
<accession>A0A6G1H9S4</accession>
<dbReference type="Proteomes" id="UP000800041">
    <property type="component" value="Unassembled WGS sequence"/>
</dbReference>
<sequence>MEVGRKAETEPNHGNVSSSWSPVIKYGEPINGNDLFFTRARSVAERTRRERRALGYIRDVRGDSHTSVGQSERVWYGYGNRSFDYQTLSLQSTDIELVLIGVDRETRQENHLARRSGFTPTRFIRPVAATRPSRPFQWYSPYLSSRGKRTLPWFVEERWFGEWMVDIEEKSNPRYVSGYEKKERWVAVAGAGAWYAKSDLDREKIQVWAGRILTIPRQAWGVEKLESREVLNPECAKDGKRKSPREVKQKTMETKQTPHKRDQRKEEIPVPVSAKPGKLRILPLPTLPSAGSNRVLLQRQRSDMSNSRSREEALGVGSSTA</sequence>
<reference evidence="2" key="1">
    <citation type="journal article" date="2020" name="Stud. Mycol.">
        <title>101 Dothideomycetes genomes: a test case for predicting lifestyles and emergence of pathogens.</title>
        <authorList>
            <person name="Haridas S."/>
            <person name="Albert R."/>
            <person name="Binder M."/>
            <person name="Bloem J."/>
            <person name="Labutti K."/>
            <person name="Salamov A."/>
            <person name="Andreopoulos B."/>
            <person name="Baker S."/>
            <person name="Barry K."/>
            <person name="Bills G."/>
            <person name="Bluhm B."/>
            <person name="Cannon C."/>
            <person name="Castanera R."/>
            <person name="Culley D."/>
            <person name="Daum C."/>
            <person name="Ezra D."/>
            <person name="Gonzalez J."/>
            <person name="Henrissat B."/>
            <person name="Kuo A."/>
            <person name="Liang C."/>
            <person name="Lipzen A."/>
            <person name="Lutzoni F."/>
            <person name="Magnuson J."/>
            <person name="Mondo S."/>
            <person name="Nolan M."/>
            <person name="Ohm R."/>
            <person name="Pangilinan J."/>
            <person name="Park H.-J."/>
            <person name="Ramirez L."/>
            <person name="Alfaro M."/>
            <person name="Sun H."/>
            <person name="Tritt A."/>
            <person name="Yoshinaga Y."/>
            <person name="Zwiers L.-H."/>
            <person name="Turgeon B."/>
            <person name="Goodwin S."/>
            <person name="Spatafora J."/>
            <person name="Crous P."/>
            <person name="Grigoriev I."/>
        </authorList>
    </citation>
    <scope>NUCLEOTIDE SEQUENCE</scope>
    <source>
        <strain evidence="2">CBS 113979</strain>
    </source>
</reference>